<accession>A0A6J4J5H4</accession>
<dbReference type="EMBL" id="CADCTP010000268">
    <property type="protein sequence ID" value="CAA9271286.1"/>
    <property type="molecule type" value="Genomic_DNA"/>
</dbReference>
<evidence type="ECO:0000313" key="1">
    <source>
        <dbReference type="EMBL" id="CAA9271286.1"/>
    </source>
</evidence>
<protein>
    <recommendedName>
        <fullName evidence="2">Peptidase MA-like domain-containing protein</fullName>
    </recommendedName>
</protein>
<organism evidence="1">
    <name type="scientific">uncultured Mycobacteriales bacterium</name>
    <dbReference type="NCBI Taxonomy" id="581187"/>
    <lineage>
        <taxon>Bacteria</taxon>
        <taxon>Bacillati</taxon>
        <taxon>Actinomycetota</taxon>
        <taxon>Actinomycetes</taxon>
        <taxon>Mycobacteriales</taxon>
        <taxon>environmental samples</taxon>
    </lineage>
</organism>
<reference evidence="1" key="1">
    <citation type="submission" date="2020-02" db="EMBL/GenBank/DDBJ databases">
        <authorList>
            <person name="Meier V. D."/>
        </authorList>
    </citation>
    <scope>NUCLEOTIDE SEQUENCE</scope>
    <source>
        <strain evidence="1">AVDCRST_MAG41</strain>
    </source>
</reference>
<name>A0A6J4J5H4_9ACTN</name>
<dbReference type="AlphaFoldDB" id="A0A6J4J5H4"/>
<gene>
    <name evidence="1" type="ORF">AVDCRST_MAG41-2916</name>
</gene>
<proteinExistence type="predicted"/>
<evidence type="ECO:0008006" key="2">
    <source>
        <dbReference type="Google" id="ProtNLM"/>
    </source>
</evidence>
<sequence>MGDGASVRGAPDRRRRWAGGPLVALLVVTGVCTAAVPGQVNLGAARPGATAPESAGRADPVAAARLAAVRTTLDRRAAALVRRDRAGWLAGVDPAATAFRERQAALFTNIAAVPLGAWRYTVEPGDEAGRDERGGGWTVRVTLRYALREVDPAPTARPLVLTFRPAGGRWLISGDDRRTADGARSWRGPWEQGPIVVRRGTASLVLGHPANARRLPAIAAAVDIAVPRVRAVVGAGTPARVAVIVPGDQREMSVLVGEKLVLSTIAAVAVADSVDPSTAQARGQRVVVNPANIDRIGPLGRQVVLQHEVAHVATRGVTGPGTPIWLTEGLADWVGYADSGLPDRQIGDELRAALRTGRWPGRLPTEADFRGDSPRLALAYEEAWSACRFLARQAGPAELLRLYRAVGTAADPAAAVDAQLRRSVGMSLPEFTARWRASVRAEFR</sequence>